<keyword evidence="6" id="KW-0378">Hydrolase</keyword>
<evidence type="ECO:0000313" key="15">
    <source>
        <dbReference type="Proteomes" id="UP000621670"/>
    </source>
</evidence>
<dbReference type="SUPFAM" id="SSF52738">
    <property type="entry name" value="Methylesterase CheB, C-terminal domain"/>
    <property type="match status" value="1"/>
</dbReference>
<evidence type="ECO:0000259" key="10">
    <source>
        <dbReference type="PROSITE" id="PS50110"/>
    </source>
</evidence>
<dbReference type="SUPFAM" id="SSF55874">
    <property type="entry name" value="ATPase domain of HSP90 chaperone/DNA topoisomerase II/histidine kinase"/>
    <property type="match status" value="1"/>
</dbReference>
<dbReference type="Pfam" id="PF00512">
    <property type="entry name" value="HisKA"/>
    <property type="match status" value="1"/>
</dbReference>
<dbReference type="CDD" id="cd17546">
    <property type="entry name" value="REC_hyHK_CKI1_RcsC-like"/>
    <property type="match status" value="1"/>
</dbReference>
<dbReference type="CDD" id="cd00082">
    <property type="entry name" value="HisKA"/>
    <property type="match status" value="1"/>
</dbReference>
<feature type="active site" evidence="6">
    <location>
        <position position="15"/>
    </location>
</feature>
<keyword evidence="8" id="KW-0175">Coiled coil</keyword>
<evidence type="ECO:0000256" key="3">
    <source>
        <dbReference type="ARBA" id="ARBA00022603"/>
    </source>
</evidence>
<evidence type="ECO:0000256" key="5">
    <source>
        <dbReference type="ARBA" id="ARBA00022691"/>
    </source>
</evidence>
<dbReference type="PANTHER" id="PTHR24422:SF27">
    <property type="entry name" value="PROTEIN-GLUTAMATE O-METHYLTRANSFERASE"/>
    <property type="match status" value="1"/>
</dbReference>
<keyword evidence="5" id="KW-0949">S-adenosyl-L-methionine</keyword>
<dbReference type="Proteomes" id="UP000621670">
    <property type="component" value="Unassembled WGS sequence"/>
</dbReference>
<feature type="active site" evidence="6">
    <location>
        <position position="42"/>
    </location>
</feature>
<dbReference type="Pfam" id="PF03705">
    <property type="entry name" value="CheR_N"/>
    <property type="match status" value="1"/>
</dbReference>
<keyword evidence="15" id="KW-1185">Reference proteome</keyword>
<dbReference type="Gene3D" id="1.10.155.10">
    <property type="entry name" value="Chemotaxis receptor methyltransferase CheR, N-terminal domain"/>
    <property type="match status" value="1"/>
</dbReference>
<dbReference type="PROSITE" id="PS50110">
    <property type="entry name" value="RESPONSE_REGULATORY"/>
    <property type="match status" value="1"/>
</dbReference>
<dbReference type="InterPro" id="IPR001789">
    <property type="entry name" value="Sig_transdc_resp-reg_receiver"/>
</dbReference>
<dbReference type="SMART" id="SM00091">
    <property type="entry name" value="PAS"/>
    <property type="match status" value="2"/>
</dbReference>
<dbReference type="Gene3D" id="1.10.287.130">
    <property type="match status" value="1"/>
</dbReference>
<dbReference type="NCBIfam" id="TIGR00229">
    <property type="entry name" value="sensory_box"/>
    <property type="match status" value="1"/>
</dbReference>
<dbReference type="SUPFAM" id="SSF53335">
    <property type="entry name" value="S-adenosyl-L-methionine-dependent methyltransferases"/>
    <property type="match status" value="1"/>
</dbReference>
<evidence type="ECO:0000259" key="9">
    <source>
        <dbReference type="PROSITE" id="PS50109"/>
    </source>
</evidence>
<keyword evidence="3" id="KW-0489">Methyltransferase</keyword>
<dbReference type="InterPro" id="IPR022641">
    <property type="entry name" value="CheR_N"/>
</dbReference>
<dbReference type="SMART" id="SM00387">
    <property type="entry name" value="HATPase_c"/>
    <property type="match status" value="1"/>
</dbReference>
<feature type="modified residue" description="4-aspartylphosphate" evidence="7">
    <location>
        <position position="1282"/>
    </location>
</feature>
<evidence type="ECO:0000259" key="11">
    <source>
        <dbReference type="PROSITE" id="PS50112"/>
    </source>
</evidence>
<evidence type="ECO:0000259" key="12">
    <source>
        <dbReference type="PROSITE" id="PS50122"/>
    </source>
</evidence>
<dbReference type="InterPro" id="IPR036804">
    <property type="entry name" value="CheR_N_sf"/>
</dbReference>
<accession>A0ABR7JHI2</accession>
<dbReference type="Gene3D" id="3.40.50.2300">
    <property type="match status" value="1"/>
</dbReference>
<dbReference type="Pfam" id="PF13596">
    <property type="entry name" value="PAS_10"/>
    <property type="match status" value="1"/>
</dbReference>
<dbReference type="Pfam" id="PF01739">
    <property type="entry name" value="CheR"/>
    <property type="match status" value="1"/>
</dbReference>
<dbReference type="InterPro" id="IPR000780">
    <property type="entry name" value="CheR_MeTrfase"/>
</dbReference>
<dbReference type="Gene3D" id="3.40.50.180">
    <property type="entry name" value="Methylesterase CheB, C-terminal domain"/>
    <property type="match status" value="1"/>
</dbReference>
<feature type="domain" description="Histidine kinase" evidence="9">
    <location>
        <begin position="988"/>
        <end position="1209"/>
    </location>
</feature>
<dbReference type="Gene3D" id="3.30.565.10">
    <property type="entry name" value="Histidine kinase-like ATPase, C-terminal domain"/>
    <property type="match status" value="1"/>
</dbReference>
<dbReference type="InterPro" id="IPR036097">
    <property type="entry name" value="HisK_dim/P_sf"/>
</dbReference>
<dbReference type="InterPro" id="IPR000673">
    <property type="entry name" value="Sig_transdc_resp-reg_Me-estase"/>
</dbReference>
<dbReference type="RefSeq" id="WP_166137224.1">
    <property type="nucleotide sequence ID" value="NZ_JAAOBY010000006.1"/>
</dbReference>
<dbReference type="InterPro" id="IPR022642">
    <property type="entry name" value="CheR_C"/>
</dbReference>
<dbReference type="SUPFAM" id="SSF47757">
    <property type="entry name" value="Chemotaxis receptor methyltransferase CheR, N-terminal domain"/>
    <property type="match status" value="1"/>
</dbReference>
<feature type="domain" description="Response regulatory" evidence="10">
    <location>
        <begin position="1232"/>
        <end position="1347"/>
    </location>
</feature>
<evidence type="ECO:0000256" key="8">
    <source>
        <dbReference type="SAM" id="Coils"/>
    </source>
</evidence>
<dbReference type="Gene3D" id="3.30.450.20">
    <property type="entry name" value="PAS domain"/>
    <property type="match status" value="2"/>
</dbReference>
<dbReference type="InterPro" id="IPR003661">
    <property type="entry name" value="HisK_dim/P_dom"/>
</dbReference>
<dbReference type="Pfam" id="PF00072">
    <property type="entry name" value="Response_reg"/>
    <property type="match status" value="1"/>
</dbReference>
<dbReference type="SMART" id="SM00138">
    <property type="entry name" value="MeTrc"/>
    <property type="match status" value="1"/>
</dbReference>
<dbReference type="CDD" id="cd00130">
    <property type="entry name" value="PAS"/>
    <property type="match status" value="1"/>
</dbReference>
<evidence type="ECO:0000256" key="7">
    <source>
        <dbReference type="PROSITE-ProRule" id="PRU00169"/>
    </source>
</evidence>
<dbReference type="InterPro" id="IPR011006">
    <property type="entry name" value="CheY-like_superfamily"/>
</dbReference>
<dbReference type="Gene3D" id="3.40.50.150">
    <property type="entry name" value="Vaccinia Virus protein VP39"/>
    <property type="match status" value="1"/>
</dbReference>
<dbReference type="EMBL" id="JACRUM010000006">
    <property type="protein sequence ID" value="MBC5863944.1"/>
    <property type="molecule type" value="Genomic_DNA"/>
</dbReference>
<dbReference type="Pfam" id="PF08447">
    <property type="entry name" value="PAS_3"/>
    <property type="match status" value="1"/>
</dbReference>
<evidence type="ECO:0000256" key="6">
    <source>
        <dbReference type="PROSITE-ProRule" id="PRU00050"/>
    </source>
</evidence>
<dbReference type="SMART" id="SM00388">
    <property type="entry name" value="HisKA"/>
    <property type="match status" value="1"/>
</dbReference>
<organism evidence="14 15">
    <name type="scientific">Flavobacterium turcicum</name>
    <dbReference type="NCBI Taxonomy" id="2764718"/>
    <lineage>
        <taxon>Bacteria</taxon>
        <taxon>Pseudomonadati</taxon>
        <taxon>Bacteroidota</taxon>
        <taxon>Flavobacteriia</taxon>
        <taxon>Flavobacteriales</taxon>
        <taxon>Flavobacteriaceae</taxon>
        <taxon>Flavobacterium</taxon>
    </lineage>
</organism>
<feature type="active site" evidence="6">
    <location>
        <position position="134"/>
    </location>
</feature>
<gene>
    <name evidence="14" type="ORF">H8R26_10980</name>
</gene>
<dbReference type="PROSITE" id="PS50122">
    <property type="entry name" value="CHEB"/>
    <property type="match status" value="1"/>
</dbReference>
<dbReference type="InterPro" id="IPR035909">
    <property type="entry name" value="CheB_C"/>
</dbReference>
<feature type="domain" description="CheR-type methyltransferase" evidence="13">
    <location>
        <begin position="197"/>
        <end position="467"/>
    </location>
</feature>
<evidence type="ECO:0000259" key="13">
    <source>
        <dbReference type="PROSITE" id="PS50123"/>
    </source>
</evidence>
<keyword evidence="7" id="KW-0597">Phosphoprotein</keyword>
<dbReference type="CDD" id="cd16434">
    <property type="entry name" value="CheB-CheR_fusion"/>
    <property type="match status" value="1"/>
</dbReference>
<keyword evidence="4" id="KW-0808">Transferase</keyword>
<dbReference type="Pfam" id="PF01339">
    <property type="entry name" value="CheB_methylest"/>
    <property type="match status" value="1"/>
</dbReference>
<dbReference type="InterPro" id="IPR036890">
    <property type="entry name" value="HATPase_C_sf"/>
</dbReference>
<dbReference type="CDD" id="cd16922">
    <property type="entry name" value="HATPase_EvgS-ArcB-TorS-like"/>
    <property type="match status" value="1"/>
</dbReference>
<comment type="catalytic activity">
    <reaction evidence="2">
        <text>L-glutamyl-[protein] + S-adenosyl-L-methionine = [protein]-L-glutamate 5-O-methyl ester + S-adenosyl-L-homocysteine</text>
        <dbReference type="Rhea" id="RHEA:24452"/>
        <dbReference type="Rhea" id="RHEA-COMP:10208"/>
        <dbReference type="Rhea" id="RHEA-COMP:10311"/>
        <dbReference type="ChEBI" id="CHEBI:29973"/>
        <dbReference type="ChEBI" id="CHEBI:57856"/>
        <dbReference type="ChEBI" id="CHEBI:59789"/>
        <dbReference type="ChEBI" id="CHEBI:82795"/>
        <dbReference type="EC" id="2.1.1.80"/>
    </reaction>
</comment>
<evidence type="ECO:0000256" key="1">
    <source>
        <dbReference type="ARBA" id="ARBA00000085"/>
    </source>
</evidence>
<comment type="catalytic activity">
    <reaction evidence="1">
        <text>ATP + protein L-histidine = ADP + protein N-phospho-L-histidine.</text>
        <dbReference type="EC" id="2.7.13.3"/>
    </reaction>
</comment>
<dbReference type="SMART" id="SM00448">
    <property type="entry name" value="REC"/>
    <property type="match status" value="1"/>
</dbReference>
<proteinExistence type="predicted"/>
<reference evidence="14 15" key="1">
    <citation type="submission" date="2020-08" db="EMBL/GenBank/DDBJ databases">
        <title>Description of novel Flavobacterium F-400 isolate.</title>
        <authorList>
            <person name="Saticioglu I."/>
            <person name="Duman M."/>
            <person name="Altun S."/>
        </authorList>
    </citation>
    <scope>NUCLEOTIDE SEQUENCE [LARGE SCALE GENOMIC DNA]</scope>
    <source>
        <strain evidence="14 15">F-400</strain>
    </source>
</reference>
<dbReference type="PROSITE" id="PS50123">
    <property type="entry name" value="CHER"/>
    <property type="match status" value="1"/>
</dbReference>
<evidence type="ECO:0000313" key="14">
    <source>
        <dbReference type="EMBL" id="MBC5863944.1"/>
    </source>
</evidence>
<dbReference type="SUPFAM" id="SSF55785">
    <property type="entry name" value="PYP-like sensor domain (PAS domain)"/>
    <property type="match status" value="2"/>
</dbReference>
<dbReference type="InterPro" id="IPR000014">
    <property type="entry name" value="PAS"/>
</dbReference>
<feature type="domain" description="PAS" evidence="11">
    <location>
        <begin position="869"/>
        <end position="915"/>
    </location>
</feature>
<feature type="domain" description="CheB-type methylesterase" evidence="12">
    <location>
        <begin position="9"/>
        <end position="192"/>
    </location>
</feature>
<dbReference type="InterPro" id="IPR050903">
    <property type="entry name" value="Bact_Chemotaxis_MeTrfase"/>
</dbReference>
<evidence type="ECO:0000256" key="2">
    <source>
        <dbReference type="ARBA" id="ARBA00001541"/>
    </source>
</evidence>
<dbReference type="InterPro" id="IPR005467">
    <property type="entry name" value="His_kinase_dom"/>
</dbReference>
<dbReference type="InterPro" id="IPR029063">
    <property type="entry name" value="SAM-dependent_MTases_sf"/>
</dbReference>
<keyword evidence="6" id="KW-0145">Chemotaxis</keyword>
<comment type="caution">
    <text evidence="14">The sequence shown here is derived from an EMBL/GenBank/DDBJ whole genome shotgun (WGS) entry which is preliminary data.</text>
</comment>
<dbReference type="InterPro" id="IPR035965">
    <property type="entry name" value="PAS-like_dom_sf"/>
</dbReference>
<dbReference type="PANTHER" id="PTHR24422">
    <property type="entry name" value="CHEMOTAXIS PROTEIN METHYLTRANSFERASE"/>
    <property type="match status" value="1"/>
</dbReference>
<dbReference type="InterPro" id="IPR013655">
    <property type="entry name" value="PAS_fold_3"/>
</dbReference>
<protein>
    <submittedName>
        <fullName evidence="14">PAS domain-containing protein</fullName>
    </submittedName>
</protein>
<evidence type="ECO:0000256" key="4">
    <source>
        <dbReference type="ARBA" id="ARBA00022679"/>
    </source>
</evidence>
<feature type="coiled-coil region" evidence="8">
    <location>
        <begin position="640"/>
        <end position="730"/>
    </location>
</feature>
<dbReference type="Pfam" id="PF02518">
    <property type="entry name" value="HATPase_c"/>
    <property type="match status" value="1"/>
</dbReference>
<dbReference type="InterPro" id="IPR003594">
    <property type="entry name" value="HATPase_dom"/>
</dbReference>
<dbReference type="SUPFAM" id="SSF47384">
    <property type="entry name" value="Homodimeric domain of signal transducing histidine kinase"/>
    <property type="match status" value="1"/>
</dbReference>
<dbReference type="PRINTS" id="PR00996">
    <property type="entry name" value="CHERMTFRASE"/>
</dbReference>
<dbReference type="SUPFAM" id="SSF52172">
    <property type="entry name" value="CheY-like"/>
    <property type="match status" value="1"/>
</dbReference>
<name>A0ABR7JHI2_9FLAO</name>
<sequence length="1348" mass="153538">MKQENDFYIVGVGASAGGLDAVQHFFDNIPQSDNVAYIIIQHLSPDFKSLMPELLAKHTGLNIYTAEDGQEIKPNCIYLNQRNKNIGIENNKFILLDKAPKNHLNLPIEILFHMLGESYREKAIGVILSGTGSDGSRGIKTIKEAGGIILVQEPGSAQFDGMPNSAILTNLADFILPPHELAQKVVQFTQSNKIGSIQEDIYEKNETVFQEILSVIYKHTGVNFKKYKVNTLLRRLERRMNLHNLSSFEEYLKFLRANTEEITAINQEFLIGVTCFFRDREAFEILEKSVIPAICNRTNHQNNIRIWIPACSSGEEVYSIAILIEDYIRTNKLTIDYKIFATDIDRKALRRASIGSYSVNNSTEIKKEYLQDYFVKTGEKIQIIKRIREKIVFSYHDVIKDPPFIKVDLISCRNLLIYFSTTTQKTVLSSFQFALNKDAFLFLGSSESLGTLSNLFAVHDQKNKIFQSMFENKRLTREDNGDENLYNISAGTAQYLVSQNNQIVTSKKQNELFYYKYLSKKHSPVTVFVDKEFNVQFILGEFKKWFRQTDGLFSNNLLQMVEPELATIIRNGIRRVIETNNSLSIKNLVYDIKEDKITTDLYFESVNSTDTTDNVYMVQFDMGANNQSEEKIVLSNEDVSNFSKQRIEDLELDLKENRAQLQNVVEELETSNEELQSSNEELMSSNEELQSSNEELQSVNEELYTVNSEFQEKNKELENLNNDINNLLNSTDIGTLFLDNQLNIRKFTPAVKRLFHLEESDIGRSVMSFASEFDTAIQKSILTDAKAALDNLTNVEKEVRDLKGNWYLKRISPFITSDKKIDGVVITFVDINNLKKVKSELNAIEARLETALVAGNMAWWELKSTPNGLFFSKSWVEMLGLNPNDVKNHDDLLALIHPDDYAKTVQAFQNHLAGKTQSYDCQYRIKNHNGDYQWFQDIGKIVLKNNHETIMSGIVVDINIKKQIELELFSALQNAETANIYKNQFLANMSHEIRTPINGLVGFASLLGSEDLDQETKNQYVSIVESCSNQLLNLINDIIDVAKIEAGELKIELENCDINKIFNELEITFNNIQHQKEKNDIRLIKKVFNPNQELIITTDSARLKQVLTNLIGNALKFTNEGSIEFGYQINDHSIIFTVVDTGIGMSQDQLDLIFERFQQVEHDTKIKYDGTGLGLTISKGIVHLLGGKIVVTSQFGKGSTFAFEIPYRPIKSNSKAKNTNLDSIIPIFEGKKILVVEDEINNQLYLKAILQEFPLQVLWAKNGLEAVTIFKKESNIAIVLMDIRMPLLDGYQATRMLLDIKPEAKVIAQTANAMSGDKDKCLEIGFVDYIPKPITKEKLIETLGKWMA</sequence>
<dbReference type="PROSITE" id="PS50109">
    <property type="entry name" value="HIS_KIN"/>
    <property type="match status" value="1"/>
</dbReference>
<dbReference type="PROSITE" id="PS50112">
    <property type="entry name" value="PAS"/>
    <property type="match status" value="1"/>
</dbReference>